<accession>E6Q475</accession>
<gene>
    <name evidence="1" type="ORF">CARN4_2229</name>
</gene>
<dbReference type="EMBL" id="CABO01000028">
    <property type="protein sequence ID" value="CBI02034.1"/>
    <property type="molecule type" value="Genomic_DNA"/>
</dbReference>
<name>E6Q475_9ZZZZ</name>
<protein>
    <submittedName>
        <fullName evidence="1">Uncharacterized protein</fullName>
    </submittedName>
</protein>
<reference evidence="1" key="1">
    <citation type="submission" date="2009-10" db="EMBL/GenBank/DDBJ databases">
        <title>Diversity of trophic interactions inside an arsenic-rich microbial ecosystem.</title>
        <authorList>
            <person name="Bertin P.N."/>
            <person name="Heinrich-Salmeron A."/>
            <person name="Pelletier E."/>
            <person name="Goulhen-Chollet F."/>
            <person name="Arsene-Ploetze F."/>
            <person name="Gallien S."/>
            <person name="Calteau A."/>
            <person name="Vallenet D."/>
            <person name="Casiot C."/>
            <person name="Chane-Woon-Ming B."/>
            <person name="Giloteaux L."/>
            <person name="Barakat M."/>
            <person name="Bonnefoy V."/>
            <person name="Bruneel O."/>
            <person name="Chandler M."/>
            <person name="Cleiss J."/>
            <person name="Duran R."/>
            <person name="Elbaz-Poulichet F."/>
            <person name="Fonknechten N."/>
            <person name="Lauga B."/>
            <person name="Mornico D."/>
            <person name="Ortet P."/>
            <person name="Schaeffer C."/>
            <person name="Siguier P."/>
            <person name="Alexander Thil Smith A."/>
            <person name="Van Dorsselaer A."/>
            <person name="Weissenbach J."/>
            <person name="Medigue C."/>
            <person name="Le Paslier D."/>
        </authorList>
    </citation>
    <scope>NUCLEOTIDE SEQUENCE</scope>
</reference>
<organism evidence="1">
    <name type="scientific">mine drainage metagenome</name>
    <dbReference type="NCBI Taxonomy" id="410659"/>
    <lineage>
        <taxon>unclassified sequences</taxon>
        <taxon>metagenomes</taxon>
        <taxon>ecological metagenomes</taxon>
    </lineage>
</organism>
<sequence length="203" mass="21424">MALLPVAVLASTASTIVTWRTNAIVKMTLTPNYNSGFGAVPAVIGAQPAPTHGPNAIFDGGSVDFGNIEAGKTYLYKYAVELNVTTNSSTGFNIYGEGAADFYNLADGSTQPISQTVYYLPSTASSDPNTGFSAGAPFYKTTNSVTPASYSTPPTISYSSYPTPIAQSLSATGTYYYDYEVKVPSSATNGHYYVWIVYTAVAK</sequence>
<comment type="caution">
    <text evidence="1">The sequence shown here is derived from an EMBL/GenBank/DDBJ whole genome shotgun (WGS) entry which is preliminary data.</text>
</comment>
<proteinExistence type="predicted"/>
<dbReference type="AlphaFoldDB" id="E6Q475"/>
<evidence type="ECO:0000313" key="1">
    <source>
        <dbReference type="EMBL" id="CBI02034.1"/>
    </source>
</evidence>